<keyword evidence="2" id="KW-1185">Reference proteome</keyword>
<reference evidence="1 2" key="1">
    <citation type="journal article" date="2024" name="Commun. Biol.">
        <title>Comparative genomic analysis of thermophilic fungi reveals convergent evolutionary adaptations and gene losses.</title>
        <authorList>
            <person name="Steindorff A.S."/>
            <person name="Aguilar-Pontes M.V."/>
            <person name="Robinson A.J."/>
            <person name="Andreopoulos B."/>
            <person name="LaButti K."/>
            <person name="Kuo A."/>
            <person name="Mondo S."/>
            <person name="Riley R."/>
            <person name="Otillar R."/>
            <person name="Haridas S."/>
            <person name="Lipzen A."/>
            <person name="Grimwood J."/>
            <person name="Schmutz J."/>
            <person name="Clum A."/>
            <person name="Reid I.D."/>
            <person name="Moisan M.C."/>
            <person name="Butler G."/>
            <person name="Nguyen T.T.M."/>
            <person name="Dewar K."/>
            <person name="Conant G."/>
            <person name="Drula E."/>
            <person name="Henrissat B."/>
            <person name="Hansel C."/>
            <person name="Singer S."/>
            <person name="Hutchinson M.I."/>
            <person name="de Vries R.P."/>
            <person name="Natvig D.O."/>
            <person name="Powell A.J."/>
            <person name="Tsang A."/>
            <person name="Grigoriev I.V."/>
        </authorList>
    </citation>
    <scope>NUCLEOTIDE SEQUENCE [LARGE SCALE GENOMIC DNA]</scope>
    <source>
        <strain evidence="1 2">ATCC 24622</strain>
    </source>
</reference>
<gene>
    <name evidence="1" type="ORF">VTK73DRAFT_7870</name>
</gene>
<accession>A0ABR3WC32</accession>
<proteinExistence type="predicted"/>
<organism evidence="1 2">
    <name type="scientific">Phialemonium thermophilum</name>
    <dbReference type="NCBI Taxonomy" id="223376"/>
    <lineage>
        <taxon>Eukaryota</taxon>
        <taxon>Fungi</taxon>
        <taxon>Dikarya</taxon>
        <taxon>Ascomycota</taxon>
        <taxon>Pezizomycotina</taxon>
        <taxon>Sordariomycetes</taxon>
        <taxon>Sordariomycetidae</taxon>
        <taxon>Cephalothecales</taxon>
        <taxon>Cephalothecaceae</taxon>
        <taxon>Phialemonium</taxon>
    </lineage>
</organism>
<dbReference type="Proteomes" id="UP001586593">
    <property type="component" value="Unassembled WGS sequence"/>
</dbReference>
<comment type="caution">
    <text evidence="1">The sequence shown here is derived from an EMBL/GenBank/DDBJ whole genome shotgun (WGS) entry which is preliminary data.</text>
</comment>
<name>A0ABR3WC32_9PEZI</name>
<protein>
    <submittedName>
        <fullName evidence="1">Uncharacterized protein</fullName>
    </submittedName>
</protein>
<evidence type="ECO:0000313" key="1">
    <source>
        <dbReference type="EMBL" id="KAL1858223.1"/>
    </source>
</evidence>
<dbReference type="EMBL" id="JAZHXJ010000528">
    <property type="protein sequence ID" value="KAL1858223.1"/>
    <property type="molecule type" value="Genomic_DNA"/>
</dbReference>
<sequence length="83" mass="9219">MDKAGRRSPAPLVVAMLLDRSSHASRGEDVVLLLKRAVASASAQSLFLFLSFRFSLGALQQKNDPLARAIWELGLTREQRRPE</sequence>
<evidence type="ECO:0000313" key="2">
    <source>
        <dbReference type="Proteomes" id="UP001586593"/>
    </source>
</evidence>